<reference evidence="3" key="3">
    <citation type="submission" date="2006-01" db="EMBL/GenBank/DDBJ databases">
        <authorList>
            <person name="Buell R."/>
        </authorList>
    </citation>
    <scope>NUCLEOTIDE SEQUENCE</scope>
</reference>
<name>H2KW44_ORYSJ</name>
<sequence>MDLGKSASNTSSMKKLQDDGALPGRGTMQREARGLDSDTVERRVGQIMVSAPSEAVNIPAPLYDKDPIERVAAINVAMSLKESSNKEASDVATATTSGSKVVKKGRKFSSVTGTHRKAADPVVGFSSIFDYVVMAVRAHHTVLLRTRAEMERILQAGARGMGREIKEARAVASLATQRANDLVHDLLETREDLLKMRELVAGNEMQRQGLERRMSELENNLAEIHGSLRTSYTGLHQLAGECGVTTTIPAHPDEFSLLSQPDFRFRIYKLSNKLLIEFILNVH</sequence>
<reference evidence="3" key="2">
    <citation type="submission" date="2005-04" db="EMBL/GenBank/DDBJ databases">
        <authorList>
            <person name="Buell C.R."/>
            <person name="Wing R.A."/>
            <person name="McCombie W.A."/>
            <person name="Ouyang S."/>
        </authorList>
    </citation>
    <scope>NUCLEOTIDE SEQUENCE</scope>
</reference>
<dbReference type="AlphaFoldDB" id="H2KW44"/>
<feature type="coiled-coil region" evidence="1">
    <location>
        <begin position="200"/>
        <end position="227"/>
    </location>
</feature>
<evidence type="ECO:0000256" key="1">
    <source>
        <dbReference type="SAM" id="Coils"/>
    </source>
</evidence>
<gene>
    <name evidence="3" type="ordered locus">LOC_Os11g47448</name>
</gene>
<accession>H2KW44</accession>
<reference evidence="3" key="1">
    <citation type="journal article" date="2005" name="BMC Biol.">
        <title>The sequence of rice chromosomes 11 and 12, rich in disease resistance genes and recent gene duplications.</title>
        <authorList>
            <consortium name="The rice chromosomes 11 and 12 sequencing consortia"/>
        </authorList>
    </citation>
    <scope>NUCLEOTIDE SEQUENCE [LARGE SCALE GENOMIC DNA]</scope>
</reference>
<evidence type="ECO:0000313" key="3">
    <source>
        <dbReference type="EMBL" id="ABG22600.1"/>
    </source>
</evidence>
<evidence type="ECO:0000256" key="2">
    <source>
        <dbReference type="SAM" id="MobiDB-lite"/>
    </source>
</evidence>
<keyword evidence="1" id="KW-0175">Coiled coil</keyword>
<organism evidence="3">
    <name type="scientific">Oryza sativa subsp. japonica</name>
    <name type="common">Rice</name>
    <dbReference type="NCBI Taxonomy" id="39947"/>
    <lineage>
        <taxon>Eukaryota</taxon>
        <taxon>Viridiplantae</taxon>
        <taxon>Streptophyta</taxon>
        <taxon>Embryophyta</taxon>
        <taxon>Tracheophyta</taxon>
        <taxon>Spermatophyta</taxon>
        <taxon>Magnoliopsida</taxon>
        <taxon>Liliopsida</taxon>
        <taxon>Poales</taxon>
        <taxon>Poaceae</taxon>
        <taxon>BOP clade</taxon>
        <taxon>Oryzoideae</taxon>
        <taxon>Oryzeae</taxon>
        <taxon>Oryzinae</taxon>
        <taxon>Oryza</taxon>
        <taxon>Oryza sativa</taxon>
    </lineage>
</organism>
<feature type="compositionally biased region" description="Basic and acidic residues" evidence="2">
    <location>
        <begin position="28"/>
        <end position="39"/>
    </location>
</feature>
<protein>
    <submittedName>
        <fullName evidence="3">Uncharacterized protein</fullName>
    </submittedName>
</protein>
<feature type="region of interest" description="Disordered" evidence="2">
    <location>
        <begin position="1"/>
        <end position="39"/>
    </location>
</feature>
<proteinExistence type="predicted"/>
<feature type="compositionally biased region" description="Polar residues" evidence="2">
    <location>
        <begin position="1"/>
        <end position="14"/>
    </location>
</feature>
<dbReference type="EMBL" id="DP000010">
    <property type="protein sequence ID" value="ABG22600.1"/>
    <property type="molecule type" value="Genomic_DNA"/>
</dbReference>